<dbReference type="InterPro" id="IPR046341">
    <property type="entry name" value="SET_dom_sf"/>
</dbReference>
<reference evidence="2 3" key="1">
    <citation type="journal article" date="2015" name="Genome Announc.">
        <title>Draft Genome Sequence of Brevibacillus brevis DZQ7, a Plant Growth-Promoting Rhizobacterium with Broad-Spectrum Antimicrobial Activity.</title>
        <authorList>
            <person name="Hou Q."/>
            <person name="Wang C."/>
            <person name="Hou X."/>
            <person name="Xia Z."/>
            <person name="Ye J."/>
            <person name="Liu K."/>
            <person name="Liu H."/>
            <person name="Wang J."/>
            <person name="Guo H."/>
            <person name="Yu X."/>
            <person name="Yang Y."/>
            <person name="Du B."/>
            <person name="Ding Y."/>
        </authorList>
    </citation>
    <scope>NUCLEOTIDE SEQUENCE [LARGE SCALE GENOMIC DNA]</scope>
    <source>
        <strain evidence="2 3">DZQ7</strain>
    </source>
</reference>
<dbReference type="Gene3D" id="2.170.270.10">
    <property type="entry name" value="SET domain"/>
    <property type="match status" value="1"/>
</dbReference>
<proteinExistence type="predicted"/>
<dbReference type="GO" id="GO:0062122">
    <property type="term" value="F:histone H3K37 methyltransferase activity"/>
    <property type="evidence" value="ECO:0007669"/>
    <property type="project" value="InterPro"/>
</dbReference>
<dbReference type="EMBL" id="CP030117">
    <property type="protein sequence ID" value="AWX55568.1"/>
    <property type="molecule type" value="Genomic_DNA"/>
</dbReference>
<dbReference type="PIRSF" id="PIRSF022536">
    <property type="entry name" value="A612L_SET"/>
    <property type="match status" value="1"/>
</dbReference>
<dbReference type="Proteomes" id="UP000036061">
    <property type="component" value="Chromosome"/>
</dbReference>
<dbReference type="Pfam" id="PF00856">
    <property type="entry name" value="SET"/>
    <property type="match status" value="1"/>
</dbReference>
<dbReference type="AlphaFoldDB" id="A0A0J6BDC4"/>
<dbReference type="OrthoDB" id="279507at2"/>
<accession>A0A0J6BDC4</accession>
<sequence length="134" mass="15558">MIEVKTSKLSNGELNRGVFATQDIRKGDLIHEAPVLPYLNEEHEHIEKTLLADYAFEYGANHTAFLLGYGMLFNHSYTPNATYEINFDNHTFDFYAYTDIQAGEEILINYNGDEDCDDPLWFYEDQQKETDDTK</sequence>
<evidence type="ECO:0000259" key="1">
    <source>
        <dbReference type="PROSITE" id="PS50280"/>
    </source>
</evidence>
<evidence type="ECO:0000313" key="2">
    <source>
        <dbReference type="EMBL" id="AWX55568.1"/>
    </source>
</evidence>
<dbReference type="SMART" id="SM00317">
    <property type="entry name" value="SET"/>
    <property type="match status" value="1"/>
</dbReference>
<organism evidence="2 3">
    <name type="scientific">Brevibacillus brevis</name>
    <name type="common">Bacillus brevis</name>
    <dbReference type="NCBI Taxonomy" id="1393"/>
    <lineage>
        <taxon>Bacteria</taxon>
        <taxon>Bacillati</taxon>
        <taxon>Bacillota</taxon>
        <taxon>Bacilli</taxon>
        <taxon>Bacillales</taxon>
        <taxon>Paenibacillaceae</taxon>
        <taxon>Brevibacillus</taxon>
    </lineage>
</organism>
<evidence type="ECO:0000313" key="3">
    <source>
        <dbReference type="Proteomes" id="UP000036061"/>
    </source>
</evidence>
<dbReference type="RefSeq" id="WP_012685826.1">
    <property type="nucleotide sequence ID" value="NZ_BAAFZQ010000012.1"/>
</dbReference>
<dbReference type="SUPFAM" id="SSF82199">
    <property type="entry name" value="SET domain"/>
    <property type="match status" value="1"/>
</dbReference>
<feature type="domain" description="SET" evidence="1">
    <location>
        <begin position="1"/>
        <end position="111"/>
    </location>
</feature>
<protein>
    <submittedName>
        <fullName evidence="2">SET domain-containing protein</fullName>
    </submittedName>
</protein>
<dbReference type="CDD" id="cd10540">
    <property type="entry name" value="SET_SpSet7-like"/>
    <property type="match status" value="1"/>
</dbReference>
<dbReference type="PROSITE" id="PS50280">
    <property type="entry name" value="SET"/>
    <property type="match status" value="1"/>
</dbReference>
<dbReference type="GeneID" id="61033888"/>
<dbReference type="OMA" id="ATYEINF"/>
<gene>
    <name evidence="2" type="ORF">AB432_011215</name>
</gene>
<dbReference type="eggNOG" id="COG2940">
    <property type="taxonomic scope" value="Bacteria"/>
</dbReference>
<dbReference type="InterPro" id="IPR009207">
    <property type="entry name" value="SET7_MeTrfase"/>
</dbReference>
<dbReference type="InterPro" id="IPR001214">
    <property type="entry name" value="SET_dom"/>
</dbReference>
<name>A0A0J6BDC4_BREBE</name>